<dbReference type="GO" id="GO:0051015">
    <property type="term" value="F:actin filament binding"/>
    <property type="evidence" value="ECO:0007669"/>
    <property type="project" value="TreeGrafter"/>
</dbReference>
<dbReference type="InterPro" id="IPR008384">
    <property type="entry name" value="ARPC4"/>
</dbReference>
<comment type="subcellular location">
    <subcellularLocation>
        <location evidence="1">Cytoplasm</location>
        <location evidence="1">Cytoskeleton</location>
    </subcellularLocation>
</comment>
<comment type="similarity">
    <text evidence="2">Belongs to the ARPC4 family.</text>
</comment>
<evidence type="ECO:0000256" key="4">
    <source>
        <dbReference type="ARBA" id="ARBA00023203"/>
    </source>
</evidence>
<dbReference type="GO" id="GO:0034314">
    <property type="term" value="P:Arp2/3 complex-mediated actin nucleation"/>
    <property type="evidence" value="ECO:0007669"/>
    <property type="project" value="InterPro"/>
</dbReference>
<dbReference type="SUPFAM" id="SSF69645">
    <property type="entry name" value="Arp2/3 complex subunits"/>
    <property type="match status" value="1"/>
</dbReference>
<evidence type="ECO:0000256" key="1">
    <source>
        <dbReference type="ARBA" id="ARBA00004245"/>
    </source>
</evidence>
<keyword evidence="5" id="KW-0206">Cytoskeleton</keyword>
<dbReference type="Gene3D" id="3.30.1460.20">
    <property type="match status" value="1"/>
</dbReference>
<accession>D7MH66</accession>
<dbReference type="AlphaFoldDB" id="D7MH66"/>
<dbReference type="STRING" id="81972.D7MH66"/>
<dbReference type="Gramene" id="scaffold_703223.1">
    <property type="protein sequence ID" value="scaffold_703223.1"/>
    <property type="gene ID" value="scaffold_703223.1"/>
</dbReference>
<dbReference type="Pfam" id="PF05856">
    <property type="entry name" value="ARPC4"/>
    <property type="match status" value="1"/>
</dbReference>
<name>D7MH66_ARALL</name>
<dbReference type="Proteomes" id="UP000008694">
    <property type="component" value="Unassembled WGS sequence"/>
</dbReference>
<sequence length="73" mass="8626">MDHLQISYTMQVKQADELENILTKKFLRFLSTSPEAFQVPRRKPVQMQKQKLIDFIIQFMEASLSLNPIFVIL</sequence>
<evidence type="ECO:0000313" key="6">
    <source>
        <dbReference type="EMBL" id="EFH44569.1"/>
    </source>
</evidence>
<keyword evidence="7" id="KW-1185">Reference proteome</keyword>
<evidence type="ECO:0000313" key="7">
    <source>
        <dbReference type="Proteomes" id="UP000008694"/>
    </source>
</evidence>
<dbReference type="InterPro" id="IPR034666">
    <property type="entry name" value="ARPC2/4"/>
</dbReference>
<keyword evidence="4" id="KW-0009">Actin-binding</keyword>
<organism evidence="7">
    <name type="scientific">Arabidopsis lyrata subsp. lyrata</name>
    <name type="common">Lyre-leaved rock-cress</name>
    <dbReference type="NCBI Taxonomy" id="81972"/>
    <lineage>
        <taxon>Eukaryota</taxon>
        <taxon>Viridiplantae</taxon>
        <taxon>Streptophyta</taxon>
        <taxon>Embryophyta</taxon>
        <taxon>Tracheophyta</taxon>
        <taxon>Spermatophyta</taxon>
        <taxon>Magnoliopsida</taxon>
        <taxon>eudicotyledons</taxon>
        <taxon>Gunneridae</taxon>
        <taxon>Pentapetalae</taxon>
        <taxon>rosids</taxon>
        <taxon>malvids</taxon>
        <taxon>Brassicales</taxon>
        <taxon>Brassicaceae</taxon>
        <taxon>Camelineae</taxon>
        <taxon>Arabidopsis</taxon>
    </lineage>
</organism>
<keyword evidence="3" id="KW-0963">Cytoplasm</keyword>
<dbReference type="HOGENOM" id="CLU_2708207_0_0_1"/>
<evidence type="ECO:0000256" key="3">
    <source>
        <dbReference type="ARBA" id="ARBA00022490"/>
    </source>
</evidence>
<protein>
    <submittedName>
        <fullName evidence="6">Uncharacterized protein</fullName>
    </submittedName>
</protein>
<reference evidence="7" key="1">
    <citation type="journal article" date="2011" name="Nat. Genet.">
        <title>The Arabidopsis lyrata genome sequence and the basis of rapid genome size change.</title>
        <authorList>
            <person name="Hu T.T."/>
            <person name="Pattyn P."/>
            <person name="Bakker E.G."/>
            <person name="Cao J."/>
            <person name="Cheng J.-F."/>
            <person name="Clark R.M."/>
            <person name="Fahlgren N."/>
            <person name="Fawcett J.A."/>
            <person name="Grimwood J."/>
            <person name="Gundlach H."/>
            <person name="Haberer G."/>
            <person name="Hollister J.D."/>
            <person name="Ossowski S."/>
            <person name="Ottilar R.P."/>
            <person name="Salamov A.A."/>
            <person name="Schneeberger K."/>
            <person name="Spannagl M."/>
            <person name="Wang X."/>
            <person name="Yang L."/>
            <person name="Nasrallah M.E."/>
            <person name="Bergelson J."/>
            <person name="Carrington J.C."/>
            <person name="Gaut B.S."/>
            <person name="Schmutz J."/>
            <person name="Mayer K.F.X."/>
            <person name="Van de Peer Y."/>
            <person name="Grigoriev I.V."/>
            <person name="Nordborg M."/>
            <person name="Weigel D."/>
            <person name="Guo Y.-L."/>
        </authorList>
    </citation>
    <scope>NUCLEOTIDE SEQUENCE [LARGE SCALE GENOMIC DNA]</scope>
    <source>
        <strain evidence="7">cv. MN47</strain>
    </source>
</reference>
<proteinExistence type="inferred from homology"/>
<dbReference type="eggNOG" id="KOG1876">
    <property type="taxonomic scope" value="Eukaryota"/>
</dbReference>
<gene>
    <name evidence="6" type="ORF">ARALYDRAFT_915481</name>
</gene>
<dbReference type="PANTHER" id="PTHR22629">
    <property type="entry name" value="ARP2/3 COMPLEX 20 KD SUBUNIT"/>
    <property type="match status" value="1"/>
</dbReference>
<dbReference type="PANTHER" id="PTHR22629:SF0">
    <property type="entry name" value="ACTIN-RELATED PROTEIN 2_3 COMPLEX SUBUNIT 4"/>
    <property type="match status" value="1"/>
</dbReference>
<dbReference type="GO" id="GO:0005885">
    <property type="term" value="C:Arp2/3 protein complex"/>
    <property type="evidence" value="ECO:0007669"/>
    <property type="project" value="InterPro"/>
</dbReference>
<evidence type="ECO:0000256" key="2">
    <source>
        <dbReference type="ARBA" id="ARBA00005919"/>
    </source>
</evidence>
<dbReference type="GO" id="GO:0030041">
    <property type="term" value="P:actin filament polymerization"/>
    <property type="evidence" value="ECO:0007669"/>
    <property type="project" value="InterPro"/>
</dbReference>
<evidence type="ECO:0000256" key="5">
    <source>
        <dbReference type="ARBA" id="ARBA00023212"/>
    </source>
</evidence>
<dbReference type="EMBL" id="GL348719">
    <property type="protein sequence ID" value="EFH44569.1"/>
    <property type="molecule type" value="Genomic_DNA"/>
</dbReference>